<dbReference type="Proteomes" id="UP000433575">
    <property type="component" value="Unassembled WGS sequence"/>
</dbReference>
<dbReference type="OrthoDB" id="2085637at2"/>
<dbReference type="AlphaFoldDB" id="A0A6N7S318"/>
<dbReference type="EMBL" id="WKPJ01000002">
    <property type="protein sequence ID" value="MSA88234.1"/>
    <property type="molecule type" value="Genomic_DNA"/>
</dbReference>
<evidence type="ECO:0000313" key="3">
    <source>
        <dbReference type="Proteomes" id="UP000433575"/>
    </source>
</evidence>
<evidence type="ECO:0000313" key="2">
    <source>
        <dbReference type="EMBL" id="MSC31989.1"/>
    </source>
</evidence>
<accession>A0A6N7S318</accession>
<name>A0A6N7S318_9FIRM</name>
<dbReference type="EMBL" id="WKPI01000002">
    <property type="protein sequence ID" value="MSC31989.1"/>
    <property type="molecule type" value="Genomic_DNA"/>
</dbReference>
<protein>
    <submittedName>
        <fullName evidence="1">Uncharacterized protein</fullName>
    </submittedName>
</protein>
<reference evidence="3 4" key="1">
    <citation type="journal article" date="2019" name="Nat. Med.">
        <title>A library of human gut bacterial isolates paired with longitudinal multiomics data enables mechanistic microbiome research.</title>
        <authorList>
            <person name="Poyet M."/>
            <person name="Groussin M."/>
            <person name="Gibbons S.M."/>
            <person name="Avila-Pacheco J."/>
            <person name="Jiang X."/>
            <person name="Kearney S.M."/>
            <person name="Perrotta A.R."/>
            <person name="Berdy B."/>
            <person name="Zhao S."/>
            <person name="Lieberman T.D."/>
            <person name="Swanson P.K."/>
            <person name="Smith M."/>
            <person name="Roesemann S."/>
            <person name="Alexander J.E."/>
            <person name="Rich S.A."/>
            <person name="Livny J."/>
            <person name="Vlamakis H."/>
            <person name="Clish C."/>
            <person name="Bullock K."/>
            <person name="Deik A."/>
            <person name="Scott J."/>
            <person name="Pierce K.A."/>
            <person name="Xavier R.J."/>
            <person name="Alm E.J."/>
        </authorList>
    </citation>
    <scope>NUCLEOTIDE SEQUENCE [LARGE SCALE GENOMIC DNA]</scope>
    <source>
        <strain evidence="1 3">BIOML-A4</strain>
        <strain evidence="2 4">BIOML-A5</strain>
    </source>
</reference>
<comment type="caution">
    <text evidence="1">The sequence shown here is derived from an EMBL/GenBank/DDBJ whole genome shotgun (WGS) entry which is preliminary data.</text>
</comment>
<evidence type="ECO:0000313" key="4">
    <source>
        <dbReference type="Proteomes" id="UP000480929"/>
    </source>
</evidence>
<sequence length="117" mass="12970">MAIHDFYDKGKIGQLDSTGPNFGMKFKKTIADKYGLNVDNFDFAVVKKSNGYSVYIFDAIVNRKPGEVVSGKVYEYDNQEVLIGSSEGQSFTGEISSKPVDKVQINYLNVGSVKLQK</sequence>
<organism evidence="1 3">
    <name type="scientific">Holdemania massiliensis</name>
    <dbReference type="NCBI Taxonomy" id="1468449"/>
    <lineage>
        <taxon>Bacteria</taxon>
        <taxon>Bacillati</taxon>
        <taxon>Bacillota</taxon>
        <taxon>Erysipelotrichia</taxon>
        <taxon>Erysipelotrichales</taxon>
        <taxon>Erysipelotrichaceae</taxon>
        <taxon>Holdemania</taxon>
    </lineage>
</organism>
<keyword evidence="4" id="KW-1185">Reference proteome</keyword>
<gene>
    <name evidence="2" type="ORF">GKD88_02485</name>
    <name evidence="1" type="ORF">GKE08_02685</name>
</gene>
<dbReference type="Proteomes" id="UP000480929">
    <property type="component" value="Unassembled WGS sequence"/>
</dbReference>
<proteinExistence type="predicted"/>
<evidence type="ECO:0000313" key="1">
    <source>
        <dbReference type="EMBL" id="MSA88234.1"/>
    </source>
</evidence>
<dbReference type="RefSeq" id="WP_154237850.1">
    <property type="nucleotide sequence ID" value="NZ_WKPI01000002.1"/>
</dbReference>